<organism evidence="1">
    <name type="scientific">marine sediment metagenome</name>
    <dbReference type="NCBI Taxonomy" id="412755"/>
    <lineage>
        <taxon>unclassified sequences</taxon>
        <taxon>metagenomes</taxon>
        <taxon>ecological metagenomes</taxon>
    </lineage>
</organism>
<dbReference type="EMBL" id="LAZR01016746">
    <property type="protein sequence ID" value="KKM03172.1"/>
    <property type="molecule type" value="Genomic_DNA"/>
</dbReference>
<evidence type="ECO:0000313" key="1">
    <source>
        <dbReference type="EMBL" id="KKM03172.1"/>
    </source>
</evidence>
<sequence>MNTFIIADSIRDMVYVQGVECTKGHNLSALEFSGGEQKEWPVKCTSHLAESELIHPGCGASLQLIQVGDTQFNA</sequence>
<reference evidence="1" key="1">
    <citation type="journal article" date="2015" name="Nature">
        <title>Complex archaea that bridge the gap between prokaryotes and eukaryotes.</title>
        <authorList>
            <person name="Spang A."/>
            <person name="Saw J.H."/>
            <person name="Jorgensen S.L."/>
            <person name="Zaremba-Niedzwiedzka K."/>
            <person name="Martijn J."/>
            <person name="Lind A.E."/>
            <person name="van Eijk R."/>
            <person name="Schleper C."/>
            <person name="Guy L."/>
            <person name="Ettema T.J."/>
        </authorList>
    </citation>
    <scope>NUCLEOTIDE SEQUENCE</scope>
</reference>
<proteinExistence type="predicted"/>
<protein>
    <submittedName>
        <fullName evidence="1">Uncharacterized protein</fullName>
    </submittedName>
</protein>
<accession>A0A0F9HJ26</accession>
<comment type="caution">
    <text evidence="1">The sequence shown here is derived from an EMBL/GenBank/DDBJ whole genome shotgun (WGS) entry which is preliminary data.</text>
</comment>
<gene>
    <name evidence="1" type="ORF">LCGC14_1777110</name>
</gene>
<name>A0A0F9HJ26_9ZZZZ</name>
<dbReference type="AlphaFoldDB" id="A0A0F9HJ26"/>